<dbReference type="InterPro" id="IPR025870">
    <property type="entry name" value="Glyoxalase-like_dom"/>
</dbReference>
<organism evidence="2 3">
    <name type="scientific">Nitratireductor pacificus pht-3B</name>
    <dbReference type="NCBI Taxonomy" id="391937"/>
    <lineage>
        <taxon>Bacteria</taxon>
        <taxon>Pseudomonadati</taxon>
        <taxon>Pseudomonadota</taxon>
        <taxon>Alphaproteobacteria</taxon>
        <taxon>Hyphomicrobiales</taxon>
        <taxon>Phyllobacteriaceae</taxon>
        <taxon>Nitratireductor</taxon>
    </lineage>
</organism>
<accession>K2LM46</accession>
<dbReference type="SUPFAM" id="SSF54593">
    <property type="entry name" value="Glyoxalase/Bleomycin resistance protein/Dihydroxybiphenyl dioxygenase"/>
    <property type="match status" value="1"/>
</dbReference>
<proteinExistence type="predicted"/>
<dbReference type="Proteomes" id="UP000006786">
    <property type="component" value="Unassembled WGS sequence"/>
</dbReference>
<protein>
    <recommendedName>
        <fullName evidence="1">Glyoxalase-like domain-containing protein</fullName>
    </recommendedName>
</protein>
<evidence type="ECO:0000259" key="1">
    <source>
        <dbReference type="Pfam" id="PF13468"/>
    </source>
</evidence>
<reference evidence="2 3" key="1">
    <citation type="journal article" date="2012" name="J. Bacteriol.">
        <title>Genome Sequence of Nitratireductor pacificus Type Strain pht-3B.</title>
        <authorList>
            <person name="Lai Q."/>
            <person name="Li G."/>
            <person name="Shao Z."/>
        </authorList>
    </citation>
    <scope>NUCLEOTIDE SEQUENCE [LARGE SCALE GENOMIC DNA]</scope>
    <source>
        <strain evidence="3">pht-3B</strain>
    </source>
</reference>
<dbReference type="Pfam" id="PF13468">
    <property type="entry name" value="Glyoxalase_3"/>
    <property type="match status" value="1"/>
</dbReference>
<keyword evidence="3" id="KW-1185">Reference proteome</keyword>
<dbReference type="RefSeq" id="WP_008596683.1">
    <property type="nucleotide sequence ID" value="NZ_AMRM01000010.1"/>
</dbReference>
<evidence type="ECO:0000313" key="3">
    <source>
        <dbReference type="Proteomes" id="UP000006786"/>
    </source>
</evidence>
<sequence>MIDYVSGELGLDHMLWAVPDLDEGSALFSAATGVTPGKGGSHAGFGTRNTLASLGDQLYFEVISVDPAQENFRERAERIGRLAAPEMHTFGIRGAGLEAYRDTARALGIDASDPVYMTRMRDDGVKLQWRSIYVSDPVWGDMIPFLIDWMDSPHPCEVTPKGLTMLEFAALHPRADELREIYGKLGVRVPVRRAVTPGFLLRLDTPKGEVLLT</sequence>
<comment type="caution">
    <text evidence="2">The sequence shown here is derived from an EMBL/GenBank/DDBJ whole genome shotgun (WGS) entry which is preliminary data.</text>
</comment>
<dbReference type="PANTHER" id="PTHR40265:SF1">
    <property type="entry name" value="GLYOXALASE-LIKE DOMAIN-CONTAINING PROTEIN"/>
    <property type="match status" value="1"/>
</dbReference>
<dbReference type="PANTHER" id="PTHR40265">
    <property type="entry name" value="BLL2707 PROTEIN"/>
    <property type="match status" value="1"/>
</dbReference>
<evidence type="ECO:0000313" key="2">
    <source>
        <dbReference type="EMBL" id="EKF18849.1"/>
    </source>
</evidence>
<gene>
    <name evidence="2" type="ORF">NA2_10253</name>
</gene>
<feature type="domain" description="Glyoxalase-like" evidence="1">
    <location>
        <begin position="11"/>
        <end position="185"/>
    </location>
</feature>
<dbReference type="OrthoDB" id="8451710at2"/>
<dbReference type="EMBL" id="AMRM01000010">
    <property type="protein sequence ID" value="EKF18849.1"/>
    <property type="molecule type" value="Genomic_DNA"/>
</dbReference>
<name>K2LM46_9HYPH</name>
<dbReference type="Gene3D" id="3.10.180.10">
    <property type="entry name" value="2,3-Dihydroxybiphenyl 1,2-Dioxygenase, domain 1"/>
    <property type="match status" value="1"/>
</dbReference>
<dbReference type="AlphaFoldDB" id="K2LM46"/>
<dbReference type="eggNOG" id="COG0346">
    <property type="taxonomic scope" value="Bacteria"/>
</dbReference>
<dbReference type="STRING" id="391937.NA2_10253"/>
<dbReference type="InterPro" id="IPR029068">
    <property type="entry name" value="Glyas_Bleomycin-R_OHBP_Dase"/>
</dbReference>